<reference evidence="8" key="1">
    <citation type="journal article" date="2024" name="IScience">
        <title>Strigolactones Initiate the Formation of Haustorium-like Structures in Castilleja.</title>
        <authorList>
            <person name="Buerger M."/>
            <person name="Peterson D."/>
            <person name="Chory J."/>
        </authorList>
    </citation>
    <scope>NUCLEOTIDE SEQUENCE [LARGE SCALE GENOMIC DNA]</scope>
</reference>
<keyword evidence="2" id="KW-0217">Developmental protein</keyword>
<keyword evidence="3" id="KW-0346">Stress response</keyword>
<dbReference type="PANTHER" id="PTHR32263">
    <property type="entry name" value="INACTIVE POLY [ADP-RIBOSE] POLYMERASE SRO4-RELATED"/>
    <property type="match status" value="1"/>
</dbReference>
<evidence type="ECO:0000256" key="1">
    <source>
        <dbReference type="ARBA" id="ARBA00004123"/>
    </source>
</evidence>
<dbReference type="AlphaFoldDB" id="A0ABD3ELT2"/>
<evidence type="ECO:0008006" key="9">
    <source>
        <dbReference type="Google" id="ProtNLM"/>
    </source>
</evidence>
<dbReference type="Proteomes" id="UP001632038">
    <property type="component" value="Unassembled WGS sequence"/>
</dbReference>
<gene>
    <name evidence="7" type="ORF">CASFOL_003736</name>
</gene>
<dbReference type="InterPro" id="IPR022003">
    <property type="entry name" value="RST"/>
</dbReference>
<dbReference type="PROSITE" id="PS51059">
    <property type="entry name" value="PARP_CATALYTIC"/>
    <property type="match status" value="1"/>
</dbReference>
<dbReference type="InterPro" id="IPR044964">
    <property type="entry name" value="RCD1/SRO1-5"/>
</dbReference>
<dbReference type="InterPro" id="IPR012317">
    <property type="entry name" value="Poly(ADP-ribose)pol_cat_dom"/>
</dbReference>
<evidence type="ECO:0000313" key="7">
    <source>
        <dbReference type="EMBL" id="KAL3654055.1"/>
    </source>
</evidence>
<evidence type="ECO:0000256" key="2">
    <source>
        <dbReference type="ARBA" id="ARBA00022473"/>
    </source>
</evidence>
<dbReference type="PANTHER" id="PTHR32263:SF14">
    <property type="entry name" value="INACTIVE POLY [ADP-RIBOSE] POLYMERASE SRO2-RELATED"/>
    <property type="match status" value="1"/>
</dbReference>
<keyword evidence="4" id="KW-0539">Nucleus</keyword>
<comment type="subcellular location">
    <subcellularLocation>
        <location evidence="1">Nucleus</location>
    </subcellularLocation>
</comment>
<evidence type="ECO:0000256" key="3">
    <source>
        <dbReference type="ARBA" id="ARBA00023016"/>
    </source>
</evidence>
<dbReference type="Gene3D" id="3.90.228.10">
    <property type="match status" value="1"/>
</dbReference>
<dbReference type="PROSITE" id="PS51879">
    <property type="entry name" value="RST"/>
    <property type="match status" value="1"/>
</dbReference>
<sequence>MDNQGVEDQVSLTVNDYEANPYDSDCSSSPSFSSPELFRDFGVNGMVRLDQVDEKDYGMIKKSFLAGMGFSGKGIDVVVVNKISYTGGSGEARLEGFWSFSQAVASRRGGDAHVKYGWYGGSRAEICEVLRYGFGRCGDFEKGVSHGVGVYFSPANFPIDSALKAKEDENGFRHMLLCRIILGKTETIPAGSEQVYPSSTDFDSGIDNPLTPRKYIIWSAYMNSHILPICVYSFKAPSLTGNHRITSDGARKANSPMRFSILFNALSKLLHPSKKGLVLNCYNDFREHKIDRSELIRRLRRFAGDDVLISAVKLCRDEFKGLESILCCRGVYRQ</sequence>
<evidence type="ECO:0000256" key="4">
    <source>
        <dbReference type="ARBA" id="ARBA00023242"/>
    </source>
</evidence>
<name>A0ABD3ELT2_9LAMI</name>
<evidence type="ECO:0000313" key="8">
    <source>
        <dbReference type="Proteomes" id="UP001632038"/>
    </source>
</evidence>
<comment type="caution">
    <text evidence="7">The sequence shown here is derived from an EMBL/GenBank/DDBJ whole genome shotgun (WGS) entry which is preliminary data.</text>
</comment>
<accession>A0ABD3ELT2</accession>
<keyword evidence="8" id="KW-1185">Reference proteome</keyword>
<organism evidence="7 8">
    <name type="scientific">Castilleja foliolosa</name>
    <dbReference type="NCBI Taxonomy" id="1961234"/>
    <lineage>
        <taxon>Eukaryota</taxon>
        <taxon>Viridiplantae</taxon>
        <taxon>Streptophyta</taxon>
        <taxon>Embryophyta</taxon>
        <taxon>Tracheophyta</taxon>
        <taxon>Spermatophyta</taxon>
        <taxon>Magnoliopsida</taxon>
        <taxon>eudicotyledons</taxon>
        <taxon>Gunneridae</taxon>
        <taxon>Pentapetalae</taxon>
        <taxon>asterids</taxon>
        <taxon>lamiids</taxon>
        <taxon>Lamiales</taxon>
        <taxon>Orobanchaceae</taxon>
        <taxon>Pedicularideae</taxon>
        <taxon>Castillejinae</taxon>
        <taxon>Castilleja</taxon>
    </lineage>
</organism>
<proteinExistence type="predicted"/>
<dbReference type="Pfam" id="PF12174">
    <property type="entry name" value="RST"/>
    <property type="match status" value="1"/>
</dbReference>
<dbReference type="SUPFAM" id="SSF56399">
    <property type="entry name" value="ADP-ribosylation"/>
    <property type="match status" value="1"/>
</dbReference>
<feature type="domain" description="PARP catalytic" evidence="5">
    <location>
        <begin position="29"/>
        <end position="256"/>
    </location>
</feature>
<dbReference type="GO" id="GO:0005634">
    <property type="term" value="C:nucleus"/>
    <property type="evidence" value="ECO:0007669"/>
    <property type="project" value="UniProtKB-SubCell"/>
</dbReference>
<evidence type="ECO:0000259" key="6">
    <source>
        <dbReference type="PROSITE" id="PS51879"/>
    </source>
</evidence>
<evidence type="ECO:0000259" key="5">
    <source>
        <dbReference type="PROSITE" id="PS51059"/>
    </source>
</evidence>
<feature type="domain" description="RST" evidence="6">
    <location>
        <begin position="250"/>
        <end position="321"/>
    </location>
</feature>
<dbReference type="EMBL" id="JAVIJP010000005">
    <property type="protein sequence ID" value="KAL3654055.1"/>
    <property type="molecule type" value="Genomic_DNA"/>
</dbReference>
<protein>
    <recommendedName>
        <fullName evidence="9">Poly [ADP-ribose] polymerase</fullName>
    </recommendedName>
</protein>